<dbReference type="Pfam" id="PF01814">
    <property type="entry name" value="Hemerythrin"/>
    <property type="match status" value="1"/>
</dbReference>
<feature type="domain" description="Hemerythrin-like" evidence="1">
    <location>
        <begin position="17"/>
        <end position="153"/>
    </location>
</feature>
<sequence length="181" mass="20799">MTPSLRDDGARRPTPHDPIEFILAEHLNHRRMCRALERLSDATEFDAAVITALLDFIRFDLTLHVIDEEEDFFPMLRQRCLPEDLVEDVLDRLTSEHAEDKALSVRVRDVLNACLIIRKPPHSIEGGAEALAAFAKHEMRHLTLENAVVVPLARRRFDAEDLRVLSLRLIARRRRVTAPDN</sequence>
<dbReference type="InterPro" id="IPR012312">
    <property type="entry name" value="Hemerythrin-like"/>
</dbReference>
<proteinExistence type="predicted"/>
<reference evidence="2 3" key="1">
    <citation type="submission" date="2015-11" db="EMBL/GenBank/DDBJ databases">
        <title>Whole-Genome Sequence of Candidatus Oderbacter manganicum from the National Park Lower Oder Valley, Germany.</title>
        <authorList>
            <person name="Braun B."/>
            <person name="Liere K."/>
            <person name="Szewzyk U."/>
        </authorList>
    </citation>
    <scope>NUCLEOTIDE SEQUENCE [LARGE SCALE GENOMIC DNA]</scope>
    <source>
        <strain evidence="2 3">OTSz_A_272</strain>
    </source>
</reference>
<evidence type="ECO:0000313" key="3">
    <source>
        <dbReference type="Proteomes" id="UP000092498"/>
    </source>
</evidence>
<dbReference type="AlphaFoldDB" id="A0A1B1AHI3"/>
<name>A0A1B1AHI3_9PROT</name>
<dbReference type="RefSeq" id="WP_066770242.1">
    <property type="nucleotide sequence ID" value="NZ_CP013244.1"/>
</dbReference>
<accession>A0A1B1AHI3</accession>
<dbReference type="KEGG" id="cbot:ATE48_08750"/>
<dbReference type="InParanoid" id="A0A1B1AHI3"/>
<evidence type="ECO:0000313" key="2">
    <source>
        <dbReference type="EMBL" id="ANP46001.1"/>
    </source>
</evidence>
<keyword evidence="3" id="KW-1185">Reference proteome</keyword>
<evidence type="ECO:0000259" key="1">
    <source>
        <dbReference type="Pfam" id="PF01814"/>
    </source>
</evidence>
<dbReference type="Gene3D" id="1.20.120.520">
    <property type="entry name" value="nmb1532 protein domain like"/>
    <property type="match status" value="1"/>
</dbReference>
<dbReference type="OrthoDB" id="7619676at2"/>
<organism evidence="2 3">
    <name type="scientific">Candidatus Viadribacter manganicus</name>
    <dbReference type="NCBI Taxonomy" id="1759059"/>
    <lineage>
        <taxon>Bacteria</taxon>
        <taxon>Pseudomonadati</taxon>
        <taxon>Pseudomonadota</taxon>
        <taxon>Alphaproteobacteria</taxon>
        <taxon>Hyphomonadales</taxon>
        <taxon>Hyphomonadaceae</taxon>
        <taxon>Candidatus Viadribacter</taxon>
    </lineage>
</organism>
<protein>
    <recommendedName>
        <fullName evidence="1">Hemerythrin-like domain-containing protein</fullName>
    </recommendedName>
</protein>
<dbReference type="EMBL" id="CP013244">
    <property type="protein sequence ID" value="ANP46001.1"/>
    <property type="molecule type" value="Genomic_DNA"/>
</dbReference>
<dbReference type="Proteomes" id="UP000092498">
    <property type="component" value="Chromosome"/>
</dbReference>
<dbReference type="STRING" id="1759059.ATE48_08750"/>
<gene>
    <name evidence="2" type="ORF">ATE48_08750</name>
</gene>